<dbReference type="KEGG" id="enn:FRE64_16640"/>
<proteinExistence type="predicted"/>
<dbReference type="EMBL" id="CP042327">
    <property type="protein sequence ID" value="QDZ41634.1"/>
    <property type="molecule type" value="Genomic_DNA"/>
</dbReference>
<evidence type="ECO:0000313" key="2">
    <source>
        <dbReference type="Proteomes" id="UP000318453"/>
    </source>
</evidence>
<evidence type="ECO:0008006" key="3">
    <source>
        <dbReference type="Google" id="ProtNLM"/>
    </source>
</evidence>
<sequence>MKLDTRQFSLEAYEGLTEVKERLTKELSEDYCKRASSLVQGLTAYISTWGLHRLSGDMKKFLNGTGSDTKYKGIVYQVFLNRLKTFSNGNFDPNNESTLIQLPLREYTVLNRLSIQLAKEWSFWAVAVLGEAKE</sequence>
<geneLocation type="plasmid" evidence="2">
    <name>peu1</name>
</geneLocation>
<dbReference type="OrthoDB" id="559324at2"/>
<dbReference type="AlphaFoldDB" id="A0A5B8NRC9"/>
<dbReference type="Proteomes" id="UP000318453">
    <property type="component" value="Plasmid pEu1"/>
</dbReference>
<accession>A0A5B8NRC9</accession>
<evidence type="ECO:0000313" key="1">
    <source>
        <dbReference type="EMBL" id="QDZ41634.1"/>
    </source>
</evidence>
<reference evidence="1" key="1">
    <citation type="submission" date="2019-08" db="EMBL/GenBank/DDBJ databases">
        <title>Carotenoids and Carotenoid Binding Proteins in the Halophilic Cyanobacterium Euhalothece sp. ZM00.</title>
        <authorList>
            <person name="Cho S.M."/>
            <person name="Song J.Y."/>
            <person name="Park Y.-I."/>
        </authorList>
    </citation>
    <scope>NUCLEOTIDE SEQUENCE [LARGE SCALE GENOMIC DNA]</scope>
    <source>
        <strain evidence="1">Z-M001</strain>
        <plasmid evidence="1">pEu1</plasmid>
    </source>
</reference>
<protein>
    <recommendedName>
        <fullName evidence="3">CRISPR type III-B/RAMP module-associated protein Cmr5</fullName>
    </recommendedName>
</protein>
<keyword evidence="1" id="KW-0614">Plasmid</keyword>
<name>A0A5B8NRC9_9CHRO</name>
<organism evidence="1 2">
    <name type="scientific">Euhalothece natronophila Z-M001</name>
    <dbReference type="NCBI Taxonomy" id="522448"/>
    <lineage>
        <taxon>Bacteria</taxon>
        <taxon>Bacillati</taxon>
        <taxon>Cyanobacteriota</taxon>
        <taxon>Cyanophyceae</taxon>
        <taxon>Oscillatoriophycideae</taxon>
        <taxon>Chroococcales</taxon>
        <taxon>Halothecacae</taxon>
        <taxon>Halothece cluster</taxon>
        <taxon>Euhalothece</taxon>
    </lineage>
</organism>
<gene>
    <name evidence="1" type="ORF">FRE64_16640</name>
</gene>
<keyword evidence="2" id="KW-1185">Reference proteome</keyword>